<feature type="disulfide bond" evidence="7">
    <location>
        <begin position="574"/>
        <end position="583"/>
    </location>
</feature>
<dbReference type="EMBL" id="OU896710">
    <property type="protein sequence ID" value="CAG9821030.1"/>
    <property type="molecule type" value="Genomic_DNA"/>
</dbReference>
<keyword evidence="12" id="KW-1185">Reference proteome</keyword>
<feature type="transmembrane region" description="Helical" evidence="8">
    <location>
        <begin position="687"/>
        <end position="703"/>
    </location>
</feature>
<keyword evidence="7" id="KW-1015">Disulfide bond</keyword>
<feature type="transmembrane region" description="Helical" evidence="8">
    <location>
        <begin position="621"/>
        <end position="640"/>
    </location>
</feature>
<feature type="transmembrane region" description="Helical" evidence="8">
    <location>
        <begin position="709"/>
        <end position="729"/>
    </location>
</feature>
<dbReference type="PANTHER" id="PTHR14319">
    <property type="entry name" value="FIVE-SPAN TRANSMEMBRANE PROTEIN M83"/>
    <property type="match status" value="1"/>
</dbReference>
<dbReference type="OrthoDB" id="69646at2759"/>
<accession>A0A9N9SKZ9</accession>
<evidence type="ECO:0000256" key="1">
    <source>
        <dbReference type="ARBA" id="ARBA00004651"/>
    </source>
</evidence>
<keyword evidence="5 8" id="KW-1133">Transmembrane helix</keyword>
<dbReference type="PROSITE" id="PS00022">
    <property type="entry name" value="EGF_1"/>
    <property type="match status" value="1"/>
</dbReference>
<feature type="domain" description="EGF-like" evidence="10">
    <location>
        <begin position="544"/>
        <end position="584"/>
    </location>
</feature>
<dbReference type="Pfam" id="PF12036">
    <property type="entry name" value="DUF3522"/>
    <property type="match status" value="1"/>
</dbReference>
<dbReference type="PROSITE" id="PS50026">
    <property type="entry name" value="EGF_3"/>
    <property type="match status" value="1"/>
</dbReference>
<feature type="transmembrane region" description="Helical" evidence="8">
    <location>
        <begin position="769"/>
        <end position="788"/>
    </location>
</feature>
<dbReference type="Proteomes" id="UP001153737">
    <property type="component" value="Chromosome 4"/>
</dbReference>
<organism evidence="11 12">
    <name type="scientific">Phaedon cochleariae</name>
    <name type="common">Mustard beetle</name>
    <dbReference type="NCBI Taxonomy" id="80249"/>
    <lineage>
        <taxon>Eukaryota</taxon>
        <taxon>Metazoa</taxon>
        <taxon>Ecdysozoa</taxon>
        <taxon>Arthropoda</taxon>
        <taxon>Hexapoda</taxon>
        <taxon>Insecta</taxon>
        <taxon>Pterygota</taxon>
        <taxon>Neoptera</taxon>
        <taxon>Endopterygota</taxon>
        <taxon>Coleoptera</taxon>
        <taxon>Polyphaga</taxon>
        <taxon>Cucujiformia</taxon>
        <taxon>Chrysomeloidea</taxon>
        <taxon>Chrysomelidae</taxon>
        <taxon>Chrysomelinae</taxon>
        <taxon>Chrysomelini</taxon>
        <taxon>Phaedon</taxon>
    </lineage>
</organism>
<feature type="chain" id="PRO_5040245896" description="EGF-like domain-containing protein" evidence="9">
    <location>
        <begin position="19"/>
        <end position="800"/>
    </location>
</feature>
<reference evidence="11" key="2">
    <citation type="submission" date="2022-10" db="EMBL/GenBank/DDBJ databases">
        <authorList>
            <consortium name="ENA_rothamsted_submissions"/>
            <consortium name="culmorum"/>
            <person name="King R."/>
        </authorList>
    </citation>
    <scope>NUCLEOTIDE SEQUENCE</scope>
</reference>
<reference evidence="11" key="1">
    <citation type="submission" date="2022-01" db="EMBL/GenBank/DDBJ databases">
        <authorList>
            <person name="King R."/>
        </authorList>
    </citation>
    <scope>NUCLEOTIDE SEQUENCE</scope>
</reference>
<protein>
    <recommendedName>
        <fullName evidence="10">EGF-like domain-containing protein</fullName>
    </recommendedName>
</protein>
<evidence type="ECO:0000256" key="7">
    <source>
        <dbReference type="PROSITE-ProRule" id="PRU00076"/>
    </source>
</evidence>
<dbReference type="InterPro" id="IPR000742">
    <property type="entry name" value="EGF"/>
</dbReference>
<feature type="transmembrane region" description="Helical" evidence="8">
    <location>
        <begin position="592"/>
        <end position="614"/>
    </location>
</feature>
<dbReference type="InterPro" id="IPR021910">
    <property type="entry name" value="NGX6/PGAP6/MYMK"/>
</dbReference>
<feature type="signal peptide" evidence="9">
    <location>
        <begin position="1"/>
        <end position="18"/>
    </location>
</feature>
<keyword evidence="9" id="KW-0732">Signal</keyword>
<evidence type="ECO:0000256" key="8">
    <source>
        <dbReference type="SAM" id="Phobius"/>
    </source>
</evidence>
<evidence type="ECO:0000313" key="11">
    <source>
        <dbReference type="EMBL" id="CAG9821030.1"/>
    </source>
</evidence>
<evidence type="ECO:0000256" key="2">
    <source>
        <dbReference type="ARBA" id="ARBA00005542"/>
    </source>
</evidence>
<dbReference type="AlphaFoldDB" id="A0A9N9SKZ9"/>
<keyword evidence="3" id="KW-1003">Cell membrane</keyword>
<evidence type="ECO:0000256" key="3">
    <source>
        <dbReference type="ARBA" id="ARBA00022475"/>
    </source>
</evidence>
<proteinExistence type="inferred from homology"/>
<sequence length="800" mass="90975">MYFNAILLILLCLRLSDSNNVTIRARTVTAFLEQYEAYKDIVMIHLKVPQDTLFASFKFKAEETQMSIFGCAIRNVSLYLKHGAPPVINPDGSPFPKTFKNITRCEMFNLEMRTDNKESYINISSPEPGTYFAATFLSYSDPKYNAIQQEGLRPSCYASVEATLYTNKVDDALIIAEGGIIQVILTSTESRYFKFFVPNINDHGLVSLKDINHSENVKQLIFRMDSNKPPTPAIHQIEHIIDENVNSTTVHFQAKPDSWHYIELKLAENVTYKQESHCNLAFTLNLFTSKLVEESSDYDLLQNETYFNNSITKTFHNSKITDLSPYKQYDLLREASSDSFLFSYELKQEFNSKIAIPINMTNTHFSLLKFKIRDGTDVGGTLQFIMAFKPRVRRSTSRIVLEPEPENQVIVACIRKGIIEVPTWPNSCVSNGVEKPAQLILNKTIENSTILIPYPESGMWYATFKLFCGTCVPCNCPQHCQEQYEDCTKDCYLNCVIEGNCELCSVNCSKQIIASDECKGCNCDGPCLKNENVTCNSSIVFDIGSHPCIFGQCSRNGRCMYMVSDGVVFSTCVCMNKYRGWDCSDDSQATPYYMVVIELVLLVLSNLMFLPAVYVAFKRKFYIEAICYFSICFFSTFYHACDAGENIISFCLVRLSALQFGDFFCALLAIWVTLIAIADLSEMRRSVFHMVGAIILAFCTTINKTALWIFTLPVCSGLFIISISWYLKYRTVKSRFANRRYLYYNIPIGAGIVTVGLVMYAFLQTKDNYKYLHSIWHMIMAVALVVVLPKPNTFLPEVLL</sequence>
<evidence type="ECO:0000256" key="9">
    <source>
        <dbReference type="SAM" id="SignalP"/>
    </source>
</evidence>
<evidence type="ECO:0000259" key="10">
    <source>
        <dbReference type="PROSITE" id="PS50026"/>
    </source>
</evidence>
<evidence type="ECO:0000256" key="4">
    <source>
        <dbReference type="ARBA" id="ARBA00022692"/>
    </source>
</evidence>
<feature type="transmembrane region" description="Helical" evidence="8">
    <location>
        <begin position="741"/>
        <end position="763"/>
    </location>
</feature>
<gene>
    <name evidence="11" type="ORF">PHAECO_LOCUS7858</name>
</gene>
<dbReference type="PANTHER" id="PTHR14319:SF3">
    <property type="entry name" value="TRANSMEMBRANE PROTEIN-LIKE PROTEIN"/>
    <property type="match status" value="1"/>
</dbReference>
<feature type="transmembrane region" description="Helical" evidence="8">
    <location>
        <begin position="660"/>
        <end position="680"/>
    </location>
</feature>
<name>A0A9N9SKZ9_PHACE</name>
<evidence type="ECO:0000256" key="6">
    <source>
        <dbReference type="ARBA" id="ARBA00023136"/>
    </source>
</evidence>
<keyword evidence="6 8" id="KW-0472">Membrane</keyword>
<comment type="similarity">
    <text evidence="2">Belongs to the TMEM8 family.</text>
</comment>
<evidence type="ECO:0000256" key="5">
    <source>
        <dbReference type="ARBA" id="ARBA00022989"/>
    </source>
</evidence>
<comment type="caution">
    <text evidence="7">Lacks conserved residue(s) required for the propagation of feature annotation.</text>
</comment>
<dbReference type="GO" id="GO:0005886">
    <property type="term" value="C:plasma membrane"/>
    <property type="evidence" value="ECO:0007669"/>
    <property type="project" value="UniProtKB-SubCell"/>
</dbReference>
<evidence type="ECO:0000313" key="12">
    <source>
        <dbReference type="Proteomes" id="UP001153737"/>
    </source>
</evidence>
<keyword evidence="4 8" id="KW-0812">Transmembrane</keyword>
<comment type="subcellular location">
    <subcellularLocation>
        <location evidence="1">Cell membrane</location>
        <topology evidence="1">Multi-pass membrane protein</topology>
    </subcellularLocation>
</comment>
<keyword evidence="7" id="KW-0245">EGF-like domain</keyword>